<dbReference type="GO" id="GO:0003700">
    <property type="term" value="F:DNA-binding transcription factor activity"/>
    <property type="evidence" value="ECO:0007669"/>
    <property type="project" value="InterPro"/>
</dbReference>
<proteinExistence type="predicted"/>
<dbReference type="Proteomes" id="UP000534286">
    <property type="component" value="Unassembled WGS sequence"/>
</dbReference>
<dbReference type="PRINTS" id="PR00598">
    <property type="entry name" value="HTHMARR"/>
</dbReference>
<dbReference type="PANTHER" id="PTHR33164">
    <property type="entry name" value="TRANSCRIPTIONAL REGULATOR, MARR FAMILY"/>
    <property type="match status" value="1"/>
</dbReference>
<dbReference type="PANTHER" id="PTHR33164:SF43">
    <property type="entry name" value="HTH-TYPE TRANSCRIPTIONAL REPRESSOR YETL"/>
    <property type="match status" value="1"/>
</dbReference>
<dbReference type="Pfam" id="PF01047">
    <property type="entry name" value="MarR"/>
    <property type="match status" value="1"/>
</dbReference>
<dbReference type="SMART" id="SM00347">
    <property type="entry name" value="HTH_MARR"/>
    <property type="match status" value="1"/>
</dbReference>
<accession>A0A7W7S5B8</accession>
<feature type="domain" description="HTH marR-type" evidence="1">
    <location>
        <begin position="1"/>
        <end position="141"/>
    </location>
</feature>
<keyword evidence="3" id="KW-1185">Reference proteome</keyword>
<dbReference type="InterPro" id="IPR036390">
    <property type="entry name" value="WH_DNA-bd_sf"/>
</dbReference>
<dbReference type="RefSeq" id="WP_221466739.1">
    <property type="nucleotide sequence ID" value="NZ_BAABEK010000038.1"/>
</dbReference>
<dbReference type="InterPro" id="IPR036388">
    <property type="entry name" value="WH-like_DNA-bd_sf"/>
</dbReference>
<dbReference type="PROSITE" id="PS50995">
    <property type="entry name" value="HTH_MARR_2"/>
    <property type="match status" value="1"/>
</dbReference>
<evidence type="ECO:0000313" key="2">
    <source>
        <dbReference type="EMBL" id="MBB4943256.1"/>
    </source>
</evidence>
<dbReference type="EMBL" id="JACHJU010000005">
    <property type="protein sequence ID" value="MBB4943256.1"/>
    <property type="molecule type" value="Genomic_DNA"/>
</dbReference>
<dbReference type="SUPFAM" id="SSF46785">
    <property type="entry name" value="Winged helix' DNA-binding domain"/>
    <property type="match status" value="1"/>
</dbReference>
<dbReference type="Gene3D" id="1.10.10.10">
    <property type="entry name" value="Winged helix-like DNA-binding domain superfamily/Winged helix DNA-binding domain"/>
    <property type="match status" value="1"/>
</dbReference>
<evidence type="ECO:0000259" key="1">
    <source>
        <dbReference type="PROSITE" id="PS50995"/>
    </source>
</evidence>
<keyword evidence="2" id="KW-0238">DNA-binding</keyword>
<name>A0A7W7S5B8_9ACTN</name>
<dbReference type="GO" id="GO:0003677">
    <property type="term" value="F:DNA binding"/>
    <property type="evidence" value="ECO:0007669"/>
    <property type="project" value="UniProtKB-KW"/>
</dbReference>
<dbReference type="InterPro" id="IPR000835">
    <property type="entry name" value="HTH_MarR-typ"/>
</dbReference>
<reference evidence="2 3" key="1">
    <citation type="submission" date="2020-08" db="EMBL/GenBank/DDBJ databases">
        <title>Sequencing the genomes of 1000 actinobacteria strains.</title>
        <authorList>
            <person name="Klenk H.-P."/>
        </authorList>
    </citation>
    <scope>NUCLEOTIDE SEQUENCE [LARGE SCALE GENOMIC DNA]</scope>
    <source>
        <strain evidence="2 3">DSM 43023</strain>
    </source>
</reference>
<comment type="caution">
    <text evidence="2">The sequence shown here is derived from an EMBL/GenBank/DDBJ whole genome shotgun (WGS) entry which is preliminary data.</text>
</comment>
<dbReference type="GO" id="GO:0006950">
    <property type="term" value="P:response to stress"/>
    <property type="evidence" value="ECO:0007669"/>
    <property type="project" value="TreeGrafter"/>
</dbReference>
<gene>
    <name evidence="2" type="ORF">FHR32_007656</name>
</gene>
<dbReference type="AlphaFoldDB" id="A0A7W7S5B8"/>
<sequence>MTMVDQSEAERVGLRYLSSAYRVRRVVDEHMMASGLSLARAKVLQVLDQKGSLRQTSLAAELGMAARSVTQAVESLERDGLIERSSDPMDRRAKVVVLTMKGSAALATGMAAGEQILQRIFGALGQKQLDTLDTLLAAIDDAAAAT</sequence>
<protein>
    <submittedName>
        <fullName evidence="2">DNA-binding MarR family transcriptional regulator</fullName>
    </submittedName>
</protein>
<organism evidence="2 3">
    <name type="scientific">Streptosporangium album</name>
    <dbReference type="NCBI Taxonomy" id="47479"/>
    <lineage>
        <taxon>Bacteria</taxon>
        <taxon>Bacillati</taxon>
        <taxon>Actinomycetota</taxon>
        <taxon>Actinomycetes</taxon>
        <taxon>Streptosporangiales</taxon>
        <taxon>Streptosporangiaceae</taxon>
        <taxon>Streptosporangium</taxon>
    </lineage>
</organism>
<evidence type="ECO:0000313" key="3">
    <source>
        <dbReference type="Proteomes" id="UP000534286"/>
    </source>
</evidence>
<dbReference type="InterPro" id="IPR039422">
    <property type="entry name" value="MarR/SlyA-like"/>
</dbReference>